<feature type="domain" description="Glycosyltransferase family 28 N-terminal" evidence="11">
    <location>
        <begin position="4"/>
        <end position="139"/>
    </location>
</feature>
<keyword evidence="9 10" id="KW-0961">Cell wall biogenesis/degradation</keyword>
<evidence type="ECO:0000256" key="2">
    <source>
        <dbReference type="ARBA" id="ARBA00022618"/>
    </source>
</evidence>
<gene>
    <name evidence="10" type="primary">murG</name>
    <name evidence="13" type="ORF">H8696_00540</name>
</gene>
<dbReference type="GO" id="GO:0051301">
    <property type="term" value="P:cell division"/>
    <property type="evidence" value="ECO:0007669"/>
    <property type="project" value="UniProtKB-KW"/>
</dbReference>
<keyword evidence="5 10" id="KW-0133">Cell shape</keyword>
<dbReference type="GO" id="GO:0005975">
    <property type="term" value="P:carbohydrate metabolic process"/>
    <property type="evidence" value="ECO:0007669"/>
    <property type="project" value="InterPro"/>
</dbReference>
<evidence type="ECO:0000256" key="3">
    <source>
        <dbReference type="ARBA" id="ARBA00022676"/>
    </source>
</evidence>
<dbReference type="AlphaFoldDB" id="A0A926D2L2"/>
<dbReference type="Pfam" id="PF04101">
    <property type="entry name" value="Glyco_tran_28_C"/>
    <property type="match status" value="1"/>
</dbReference>
<keyword evidence="8 10" id="KW-0131">Cell cycle</keyword>
<keyword evidence="14" id="KW-1185">Reference proteome</keyword>
<dbReference type="CDD" id="cd03785">
    <property type="entry name" value="GT28_MurG"/>
    <property type="match status" value="1"/>
</dbReference>
<dbReference type="GO" id="GO:0008360">
    <property type="term" value="P:regulation of cell shape"/>
    <property type="evidence" value="ECO:0007669"/>
    <property type="project" value="UniProtKB-KW"/>
</dbReference>
<dbReference type="InterPro" id="IPR007235">
    <property type="entry name" value="Glyco_trans_28_C"/>
</dbReference>
<keyword evidence="4 10" id="KW-0808">Transferase</keyword>
<evidence type="ECO:0000256" key="10">
    <source>
        <dbReference type="HAMAP-Rule" id="MF_00033"/>
    </source>
</evidence>
<sequence length="355" mass="39084">MKRIVLTGGGSAGHVTPNLALVPGLLERGYEVHYIGSVDGVERSLLADEPDILYHPIASGKLRRYKSLKNLSDPFRVIQGLGQARRLLKELRPHVVFSKGGYVAVPVVLAAASRKVPIVAHESDYTPGLANKIAQPYAKVLCTTFPETAEGRENAVYTGALLREKVFSGNRRRGLELLGFNGQKPVMLVMGGSLGAQAINEAVWESFKRLKIRFDVVHLCGRGHLNPQMEGEAGYRQLEYADESLPDLFAAADLFVSRAGSNSIFELLALQKPNLLIPLPLSASRGDQLLNARSFEKRGFSKVLPQEELDEDTLYTATADLFENRGKYIEAMRREGYRNALSSVLDIIDKNALPE</sequence>
<evidence type="ECO:0000256" key="4">
    <source>
        <dbReference type="ARBA" id="ARBA00022679"/>
    </source>
</evidence>
<dbReference type="Pfam" id="PF03033">
    <property type="entry name" value="Glyco_transf_28"/>
    <property type="match status" value="1"/>
</dbReference>
<keyword evidence="7 10" id="KW-0472">Membrane</keyword>
<dbReference type="PANTHER" id="PTHR21015">
    <property type="entry name" value="UDP-N-ACETYLGLUCOSAMINE--N-ACETYLMURAMYL-(PENTAPEPTIDE) PYROPHOSPHORYL-UNDECAPRENOL N-ACETYLGLUCOSAMINE TRANSFERASE 1"/>
    <property type="match status" value="1"/>
</dbReference>
<dbReference type="GO" id="GO:0009252">
    <property type="term" value="P:peptidoglycan biosynthetic process"/>
    <property type="evidence" value="ECO:0007669"/>
    <property type="project" value="UniProtKB-UniRule"/>
</dbReference>
<feature type="domain" description="Glycosyl transferase family 28 C-terminal" evidence="12">
    <location>
        <begin position="187"/>
        <end position="335"/>
    </location>
</feature>
<accession>A0A926D2L2</accession>
<dbReference type="PANTHER" id="PTHR21015:SF27">
    <property type="entry name" value="UDP-N-ACETYLGLUCOSAMINE--N-ACETYLMURAMYL-(PENTAPEPTIDE) PYROPHOSPHORYL-UNDECAPRENOL N-ACETYLGLUCOSAMINE TRANSFERASE"/>
    <property type="match status" value="1"/>
</dbReference>
<evidence type="ECO:0000256" key="5">
    <source>
        <dbReference type="ARBA" id="ARBA00022960"/>
    </source>
</evidence>
<dbReference type="GO" id="GO:0005886">
    <property type="term" value="C:plasma membrane"/>
    <property type="evidence" value="ECO:0007669"/>
    <property type="project" value="UniProtKB-SubCell"/>
</dbReference>
<evidence type="ECO:0000313" key="13">
    <source>
        <dbReference type="EMBL" id="MBC8530334.1"/>
    </source>
</evidence>
<dbReference type="GO" id="GO:0071555">
    <property type="term" value="P:cell wall organization"/>
    <property type="evidence" value="ECO:0007669"/>
    <property type="project" value="UniProtKB-KW"/>
</dbReference>
<keyword evidence="6 10" id="KW-0573">Peptidoglycan synthesis</keyword>
<dbReference type="InterPro" id="IPR006009">
    <property type="entry name" value="GlcNAc_MurG"/>
</dbReference>
<dbReference type="RefSeq" id="WP_249314231.1">
    <property type="nucleotide sequence ID" value="NZ_JACRSR010000001.1"/>
</dbReference>
<evidence type="ECO:0000256" key="6">
    <source>
        <dbReference type="ARBA" id="ARBA00022984"/>
    </source>
</evidence>
<evidence type="ECO:0000256" key="9">
    <source>
        <dbReference type="ARBA" id="ARBA00023316"/>
    </source>
</evidence>
<evidence type="ECO:0000259" key="12">
    <source>
        <dbReference type="Pfam" id="PF04101"/>
    </source>
</evidence>
<evidence type="ECO:0000259" key="11">
    <source>
        <dbReference type="Pfam" id="PF03033"/>
    </source>
</evidence>
<comment type="subcellular location">
    <subcellularLocation>
        <location evidence="10">Cell membrane</location>
        <topology evidence="10">Peripheral membrane protein</topology>
        <orientation evidence="10">Cytoplasmic side</orientation>
    </subcellularLocation>
</comment>
<dbReference type="GO" id="GO:0050511">
    <property type="term" value="F:undecaprenyldiphospho-muramoylpentapeptide beta-N-acetylglucosaminyltransferase activity"/>
    <property type="evidence" value="ECO:0007669"/>
    <property type="project" value="UniProtKB-UniRule"/>
</dbReference>
<dbReference type="NCBIfam" id="NF009102">
    <property type="entry name" value="PRK12446.1"/>
    <property type="match status" value="1"/>
</dbReference>
<comment type="caution">
    <text evidence="10">Lacks conserved residue(s) required for the propagation of feature annotation.</text>
</comment>
<comment type="catalytic activity">
    <reaction evidence="10">
        <text>di-trans,octa-cis-undecaprenyl diphospho-N-acetyl-alpha-D-muramoyl-L-alanyl-D-glutamyl-meso-2,6-diaminopimeloyl-D-alanyl-D-alanine + UDP-N-acetyl-alpha-D-glucosamine = di-trans,octa-cis-undecaprenyl diphospho-[N-acetyl-alpha-D-glucosaminyl-(1-&gt;4)]-N-acetyl-alpha-D-muramoyl-L-alanyl-D-glutamyl-meso-2,6-diaminopimeloyl-D-alanyl-D-alanine + UDP + H(+)</text>
        <dbReference type="Rhea" id="RHEA:31227"/>
        <dbReference type="ChEBI" id="CHEBI:15378"/>
        <dbReference type="ChEBI" id="CHEBI:57705"/>
        <dbReference type="ChEBI" id="CHEBI:58223"/>
        <dbReference type="ChEBI" id="CHEBI:61387"/>
        <dbReference type="ChEBI" id="CHEBI:61388"/>
        <dbReference type="EC" id="2.4.1.227"/>
    </reaction>
</comment>
<keyword evidence="2 10" id="KW-0132">Cell division</keyword>
<keyword evidence="3 10" id="KW-0328">Glycosyltransferase</keyword>
<evidence type="ECO:0000256" key="1">
    <source>
        <dbReference type="ARBA" id="ARBA00022475"/>
    </source>
</evidence>
<evidence type="ECO:0000313" key="14">
    <source>
        <dbReference type="Proteomes" id="UP000623172"/>
    </source>
</evidence>
<dbReference type="EMBL" id="JACRSR010000001">
    <property type="protein sequence ID" value="MBC8530334.1"/>
    <property type="molecule type" value="Genomic_DNA"/>
</dbReference>
<name>A0A926D2L2_9FIRM</name>
<comment type="similarity">
    <text evidence="10">Belongs to the glycosyltransferase 28 family. MurG subfamily.</text>
</comment>
<dbReference type="EC" id="2.4.1.227" evidence="10"/>
<dbReference type="Gene3D" id="3.40.50.2000">
    <property type="entry name" value="Glycogen Phosphorylase B"/>
    <property type="match status" value="2"/>
</dbReference>
<evidence type="ECO:0000256" key="7">
    <source>
        <dbReference type="ARBA" id="ARBA00023136"/>
    </source>
</evidence>
<comment type="pathway">
    <text evidence="10">Cell wall biogenesis; peptidoglycan biosynthesis.</text>
</comment>
<comment type="function">
    <text evidence="10">Cell wall formation. Catalyzes the transfer of a GlcNAc subunit on undecaprenyl-pyrophosphoryl-MurNAc-pentapeptide (lipid intermediate I) to form undecaprenyl-pyrophosphoryl-MurNAc-(pentapeptide)GlcNAc (lipid intermediate II).</text>
</comment>
<dbReference type="Proteomes" id="UP000623172">
    <property type="component" value="Unassembled WGS sequence"/>
</dbReference>
<protein>
    <recommendedName>
        <fullName evidence="10">UDP-N-acetylglucosamine--N-acetylmuramyl-(pentapeptide) pyrophosphoryl-undecaprenol N-acetylglucosamine transferase</fullName>
        <ecNumber evidence="10">2.4.1.227</ecNumber>
    </recommendedName>
    <alternativeName>
        <fullName evidence="10">Undecaprenyl-PP-MurNAc-pentapeptide-UDPGlcNAc GlcNAc transferase</fullName>
    </alternativeName>
</protein>
<keyword evidence="1 10" id="KW-1003">Cell membrane</keyword>
<dbReference type="HAMAP" id="MF_00033">
    <property type="entry name" value="MurG"/>
    <property type="match status" value="1"/>
</dbReference>
<proteinExistence type="inferred from homology"/>
<dbReference type="SUPFAM" id="SSF53756">
    <property type="entry name" value="UDP-Glycosyltransferase/glycogen phosphorylase"/>
    <property type="match status" value="1"/>
</dbReference>
<feature type="binding site" evidence="10">
    <location>
        <position position="163"/>
    </location>
    <ligand>
        <name>UDP-N-acetyl-alpha-D-glucosamine</name>
        <dbReference type="ChEBI" id="CHEBI:57705"/>
    </ligand>
</feature>
<evidence type="ECO:0000256" key="8">
    <source>
        <dbReference type="ARBA" id="ARBA00023306"/>
    </source>
</evidence>
<dbReference type="InterPro" id="IPR004276">
    <property type="entry name" value="GlycoTrans_28_N"/>
</dbReference>
<organism evidence="13 14">
    <name type="scientific">Gehongia tenuis</name>
    <dbReference type="NCBI Taxonomy" id="2763655"/>
    <lineage>
        <taxon>Bacteria</taxon>
        <taxon>Bacillati</taxon>
        <taxon>Bacillota</taxon>
        <taxon>Clostridia</taxon>
        <taxon>Christensenellales</taxon>
        <taxon>Christensenellaceae</taxon>
        <taxon>Gehongia</taxon>
    </lineage>
</organism>
<reference evidence="13" key="1">
    <citation type="submission" date="2020-08" db="EMBL/GenBank/DDBJ databases">
        <title>Genome public.</title>
        <authorList>
            <person name="Liu C."/>
            <person name="Sun Q."/>
        </authorList>
    </citation>
    <scope>NUCLEOTIDE SEQUENCE</scope>
    <source>
        <strain evidence="13">NSJ-53</strain>
    </source>
</reference>
<comment type="caution">
    <text evidence="13">The sequence shown here is derived from an EMBL/GenBank/DDBJ whole genome shotgun (WGS) entry which is preliminary data.</text>
</comment>
<feature type="binding site" evidence="10">
    <location>
        <position position="288"/>
    </location>
    <ligand>
        <name>UDP-N-acetyl-alpha-D-glucosamine</name>
        <dbReference type="ChEBI" id="CHEBI:57705"/>
    </ligand>
</feature>
<feature type="binding site" evidence="10">
    <location>
        <position position="193"/>
    </location>
    <ligand>
        <name>UDP-N-acetyl-alpha-D-glucosamine</name>
        <dbReference type="ChEBI" id="CHEBI:57705"/>
    </ligand>
</feature>
<feature type="binding site" evidence="10">
    <location>
        <begin position="11"/>
        <end position="13"/>
    </location>
    <ligand>
        <name>UDP-N-acetyl-alpha-D-glucosamine</name>
        <dbReference type="ChEBI" id="CHEBI:57705"/>
    </ligand>
</feature>